<feature type="transmembrane region" description="Helical" evidence="1">
    <location>
        <begin position="62"/>
        <end position="82"/>
    </location>
</feature>
<keyword evidence="1" id="KW-1133">Transmembrane helix</keyword>
<feature type="transmembrane region" description="Helical" evidence="1">
    <location>
        <begin position="88"/>
        <end position="114"/>
    </location>
</feature>
<gene>
    <name evidence="2" type="ORF">B0F88_109182</name>
</gene>
<protein>
    <recommendedName>
        <fullName evidence="4">Yip1 domain-containing protein</fullName>
    </recommendedName>
</protein>
<evidence type="ECO:0000313" key="2">
    <source>
        <dbReference type="EMBL" id="PPK70080.1"/>
    </source>
</evidence>
<evidence type="ECO:0008006" key="4">
    <source>
        <dbReference type="Google" id="ProtNLM"/>
    </source>
</evidence>
<dbReference type="Proteomes" id="UP000238071">
    <property type="component" value="Unassembled WGS sequence"/>
</dbReference>
<accession>A0A2S6GY41</accession>
<keyword evidence="1" id="KW-0472">Membrane</keyword>
<proteinExistence type="predicted"/>
<name>A0A2S6GY41_9GAMM</name>
<keyword evidence="3" id="KW-1185">Reference proteome</keyword>
<keyword evidence="1" id="KW-0812">Transmembrane</keyword>
<feature type="transmembrane region" description="Helical" evidence="1">
    <location>
        <begin position="147"/>
        <end position="170"/>
    </location>
</feature>
<evidence type="ECO:0000313" key="3">
    <source>
        <dbReference type="Proteomes" id="UP000238071"/>
    </source>
</evidence>
<comment type="caution">
    <text evidence="2">The sequence shown here is derived from an EMBL/GenBank/DDBJ whole genome shotgun (WGS) entry which is preliminary data.</text>
</comment>
<dbReference type="EMBL" id="PTIY01000009">
    <property type="protein sequence ID" value="PPK70080.1"/>
    <property type="molecule type" value="Genomic_DNA"/>
</dbReference>
<feature type="transmembrane region" description="Helical" evidence="1">
    <location>
        <begin position="121"/>
        <end position="141"/>
    </location>
</feature>
<organism evidence="2 3">
    <name type="scientific">Methylobacter tundripaludum</name>
    <dbReference type="NCBI Taxonomy" id="173365"/>
    <lineage>
        <taxon>Bacteria</taxon>
        <taxon>Pseudomonadati</taxon>
        <taxon>Pseudomonadota</taxon>
        <taxon>Gammaproteobacteria</taxon>
        <taxon>Methylococcales</taxon>
        <taxon>Methylococcaceae</taxon>
        <taxon>Methylobacter</taxon>
    </lineage>
</organism>
<evidence type="ECO:0000256" key="1">
    <source>
        <dbReference type="SAM" id="Phobius"/>
    </source>
</evidence>
<sequence length="174" mass="20143">MVYKKFQDTMDVLKQYLPLCWLKNNPLMLPRSVDFFKQNLLFYFVVEYFMQTNMTDDPIESFVEVGIATLLSLIFIGVMLFLNKTLYAYVQVATSVMFCSNIVALLLVPVLTWLTVSEEPLSYYFFALLLFWEYALVAYIIKQVLSVNILASLVLSLFYFIATYFGAFALGQVL</sequence>
<reference evidence="2 3" key="1">
    <citation type="submission" date="2018-02" db="EMBL/GenBank/DDBJ databases">
        <title>Subsurface microbial communities from deep shales in Ohio and West Virginia, USA.</title>
        <authorList>
            <person name="Wrighton K."/>
        </authorList>
    </citation>
    <scope>NUCLEOTIDE SEQUENCE [LARGE SCALE GENOMIC DNA]</scope>
    <source>
        <strain evidence="2 3">OWC-G53F</strain>
    </source>
</reference>
<dbReference type="AlphaFoldDB" id="A0A2S6GY41"/>